<dbReference type="Pfam" id="PF05509">
    <property type="entry name" value="TraY"/>
    <property type="match status" value="1"/>
</dbReference>
<dbReference type="InterPro" id="IPR008876">
    <property type="entry name" value="TraY"/>
</dbReference>
<keyword evidence="6" id="KW-0238">DNA-binding</keyword>
<organism evidence="7 8">
    <name type="scientific">Brucella endophytica</name>
    <dbReference type="NCBI Taxonomy" id="1963359"/>
    <lineage>
        <taxon>Bacteria</taxon>
        <taxon>Pseudomonadati</taxon>
        <taxon>Pseudomonadota</taxon>
        <taxon>Alphaproteobacteria</taxon>
        <taxon>Hyphomicrobiales</taxon>
        <taxon>Brucellaceae</taxon>
        <taxon>Brucella/Ochrobactrum group</taxon>
        <taxon>Brucella</taxon>
    </lineage>
</organism>
<comment type="subcellular location">
    <subcellularLocation>
        <location evidence="1">Cytoplasm</location>
    </subcellularLocation>
</comment>
<dbReference type="GO" id="GO:0003677">
    <property type="term" value="F:DNA binding"/>
    <property type="evidence" value="ECO:0007669"/>
    <property type="project" value="UniProtKB-KW"/>
</dbReference>
<reference evidence="7" key="1">
    <citation type="journal article" date="2014" name="Int. J. Syst. Evol. Microbiol.">
        <title>Complete genome sequence of Corynebacterium casei LMG S-19264T (=DSM 44701T), isolated from a smear-ripened cheese.</title>
        <authorList>
            <consortium name="US DOE Joint Genome Institute (JGI-PGF)"/>
            <person name="Walter F."/>
            <person name="Albersmeier A."/>
            <person name="Kalinowski J."/>
            <person name="Ruckert C."/>
        </authorList>
    </citation>
    <scope>NUCLEOTIDE SEQUENCE</scope>
    <source>
        <strain evidence="7">CGMCC 1.15082</strain>
    </source>
</reference>
<sequence>MLALRLPPDIEKRLDDLAKKTGRTKSYYAREAILEHIDDLEDLYLAEQRAQENGPTVLLEEVMKKYAEIDKDVTGVDDQN</sequence>
<keyword evidence="8" id="KW-1185">Reference proteome</keyword>
<reference evidence="7" key="2">
    <citation type="submission" date="2020-09" db="EMBL/GenBank/DDBJ databases">
        <authorList>
            <person name="Sun Q."/>
            <person name="Zhou Y."/>
        </authorList>
    </citation>
    <scope>NUCLEOTIDE SEQUENCE</scope>
    <source>
        <strain evidence="7">CGMCC 1.15082</strain>
    </source>
</reference>
<keyword evidence="4" id="KW-0963">Cytoplasm</keyword>
<dbReference type="GO" id="GO:0006355">
    <property type="term" value="P:regulation of DNA-templated transcription"/>
    <property type="evidence" value="ECO:0007669"/>
    <property type="project" value="InterPro"/>
</dbReference>
<dbReference type="GO" id="GO:0005737">
    <property type="term" value="C:cytoplasm"/>
    <property type="evidence" value="ECO:0007669"/>
    <property type="project" value="UniProtKB-SubCell"/>
</dbReference>
<dbReference type="CDD" id="cd22233">
    <property type="entry name" value="RHH_CopAso-like"/>
    <property type="match status" value="1"/>
</dbReference>
<dbReference type="InterPro" id="IPR010985">
    <property type="entry name" value="Ribbon_hlx_hlx"/>
</dbReference>
<dbReference type="AlphaFoldDB" id="A0A916WGE6"/>
<comment type="caution">
    <text evidence="7">The sequence shown here is derived from an EMBL/GenBank/DDBJ whole genome shotgun (WGS) entry which is preliminary data.</text>
</comment>
<evidence type="ECO:0000256" key="3">
    <source>
        <dbReference type="ARBA" id="ARBA00020541"/>
    </source>
</evidence>
<evidence type="ECO:0000256" key="4">
    <source>
        <dbReference type="ARBA" id="ARBA00022490"/>
    </source>
</evidence>
<evidence type="ECO:0000256" key="5">
    <source>
        <dbReference type="ARBA" id="ARBA00022971"/>
    </source>
</evidence>
<evidence type="ECO:0000256" key="2">
    <source>
        <dbReference type="ARBA" id="ARBA00007183"/>
    </source>
</evidence>
<dbReference type="RefSeq" id="WP_188824672.1">
    <property type="nucleotide sequence ID" value="NZ_BMHH01000010.1"/>
</dbReference>
<proteinExistence type="inferred from homology"/>
<evidence type="ECO:0000313" key="7">
    <source>
        <dbReference type="EMBL" id="GGA96962.1"/>
    </source>
</evidence>
<dbReference type="EMBL" id="BMHH01000010">
    <property type="protein sequence ID" value="GGA96962.1"/>
    <property type="molecule type" value="Genomic_DNA"/>
</dbReference>
<evidence type="ECO:0000256" key="6">
    <source>
        <dbReference type="ARBA" id="ARBA00023125"/>
    </source>
</evidence>
<accession>A0A916WGE6</accession>
<evidence type="ECO:0000313" key="8">
    <source>
        <dbReference type="Proteomes" id="UP000646478"/>
    </source>
</evidence>
<name>A0A916WGE6_9HYPH</name>
<dbReference type="Proteomes" id="UP000646478">
    <property type="component" value="Unassembled WGS sequence"/>
</dbReference>
<dbReference type="SUPFAM" id="SSF47598">
    <property type="entry name" value="Ribbon-helix-helix"/>
    <property type="match status" value="1"/>
</dbReference>
<gene>
    <name evidence="7" type="ORF">GCM10011491_26600</name>
</gene>
<protein>
    <recommendedName>
        <fullName evidence="3">Relaxosome protein TraY</fullName>
    </recommendedName>
</protein>
<keyword evidence="5" id="KW-0184">Conjugation</keyword>
<comment type="similarity">
    <text evidence="2">Belongs to the TraY family.</text>
</comment>
<evidence type="ECO:0000256" key="1">
    <source>
        <dbReference type="ARBA" id="ARBA00004496"/>
    </source>
</evidence>